<proteinExistence type="predicted"/>
<dbReference type="InterPro" id="IPR013108">
    <property type="entry name" value="Amidohydro_3"/>
</dbReference>
<dbReference type="RefSeq" id="WP_147153182.1">
    <property type="nucleotide sequence ID" value="NZ_BKAJ01000095.1"/>
</dbReference>
<dbReference type="SUPFAM" id="SSF51556">
    <property type="entry name" value="Metallo-dependent hydrolases"/>
    <property type="match status" value="1"/>
</dbReference>
<dbReference type="EMBL" id="BKAJ01000095">
    <property type="protein sequence ID" value="GEP58186.1"/>
    <property type="molecule type" value="Genomic_DNA"/>
</dbReference>
<feature type="domain" description="Amidohydrolase 3" evidence="2">
    <location>
        <begin position="44"/>
        <end position="547"/>
    </location>
</feature>
<organism evidence="3 4">
    <name type="scientific">Reyranella soli</name>
    <dbReference type="NCBI Taxonomy" id="1230389"/>
    <lineage>
        <taxon>Bacteria</taxon>
        <taxon>Pseudomonadati</taxon>
        <taxon>Pseudomonadota</taxon>
        <taxon>Alphaproteobacteria</taxon>
        <taxon>Hyphomicrobiales</taxon>
        <taxon>Reyranellaceae</taxon>
        <taxon>Reyranella</taxon>
    </lineage>
</organism>
<feature type="region of interest" description="Disordered" evidence="1">
    <location>
        <begin position="544"/>
        <end position="569"/>
    </location>
</feature>
<evidence type="ECO:0000313" key="4">
    <source>
        <dbReference type="Proteomes" id="UP000321058"/>
    </source>
</evidence>
<dbReference type="InterPro" id="IPR032466">
    <property type="entry name" value="Metal_Hydrolase"/>
</dbReference>
<evidence type="ECO:0000313" key="3">
    <source>
        <dbReference type="EMBL" id="GEP58186.1"/>
    </source>
</evidence>
<dbReference type="SUPFAM" id="SSF51338">
    <property type="entry name" value="Composite domain of metallo-dependent hydrolases"/>
    <property type="match status" value="1"/>
</dbReference>
<dbReference type="InterPro" id="IPR050378">
    <property type="entry name" value="Metallo-dep_Hydrolases_sf"/>
</dbReference>
<dbReference type="Pfam" id="PF07969">
    <property type="entry name" value="Amidohydro_3"/>
    <property type="match status" value="1"/>
</dbReference>
<dbReference type="PANTHER" id="PTHR11647:SF1">
    <property type="entry name" value="COLLAPSIN RESPONSE MEDIATOR PROTEIN"/>
    <property type="match status" value="1"/>
</dbReference>
<accession>A0A512NGV2</accession>
<name>A0A512NGV2_9HYPH</name>
<dbReference type="PANTHER" id="PTHR11647">
    <property type="entry name" value="HYDRANTOINASE/DIHYDROPYRIMIDINASE FAMILY MEMBER"/>
    <property type="match status" value="1"/>
</dbReference>
<dbReference type="GO" id="GO:0016812">
    <property type="term" value="F:hydrolase activity, acting on carbon-nitrogen (but not peptide) bonds, in cyclic amides"/>
    <property type="evidence" value="ECO:0007669"/>
    <property type="project" value="TreeGrafter"/>
</dbReference>
<keyword evidence="4" id="KW-1185">Reference proteome</keyword>
<gene>
    <name evidence="3" type="ORF">RSO01_53520</name>
</gene>
<dbReference type="AlphaFoldDB" id="A0A512NGV2"/>
<reference evidence="3 4" key="1">
    <citation type="submission" date="2019-07" db="EMBL/GenBank/DDBJ databases">
        <title>Whole genome shotgun sequence of Reyranella soli NBRC 108950.</title>
        <authorList>
            <person name="Hosoyama A."/>
            <person name="Uohara A."/>
            <person name="Ohji S."/>
            <person name="Ichikawa N."/>
        </authorList>
    </citation>
    <scope>NUCLEOTIDE SEQUENCE [LARGE SCALE GENOMIC DNA]</scope>
    <source>
        <strain evidence="3 4">NBRC 108950</strain>
    </source>
</reference>
<sequence length="569" mass="61381">MAYDLKIVGGEIVDGTGAARYRGDVGIKDGKVVALGKAPDTAERTIDAGGQVVAPGFVDIHTHYDAQVLWDPMLTISPWHGVTTVVVGNCGFGIAPTRPEHRGLILRTLERVEAMSLAALEAGIGPDWPFVTFPEYMDAVAARPLGINVAVMLGHTPLRLSVMGEEATERAARPDEIATMKRLAAEAMEVGAVGFATSVSKVHIGYGGRPVPSRLAGFDEMLEIADAVGRSGHGIIQYNVGRDPRWEEYEALHAKSGRPLVWTALLAGSLGPNSHRPQLARAGEQIARGLPIYPQGACRPIQIEFDFHSPVVFDTWASFAAAREAPDDASRRAVYADPAFRARVKRQADGRGPDDDVFMGKELEGDTRRAAFWTYVITKAKDPSLVERELVDVARERGKHSVDLMLDLALEDLDTRVRASQLNFVENEVREIIKDPNVVIGLGDGGAHLSQLCDACYSTHLLGHWVREDGALTLEQAVHRLTGATAALFGLIDRGRLAVGLPADIVVFDPATVGASPLERVNDLPAGADRLIAHPRGIQAVIVNGRPLPPPGQVPDRPSGRLLRQRRTA</sequence>
<dbReference type="InterPro" id="IPR011059">
    <property type="entry name" value="Metal-dep_hydrolase_composite"/>
</dbReference>
<evidence type="ECO:0000259" key="2">
    <source>
        <dbReference type="Pfam" id="PF07969"/>
    </source>
</evidence>
<evidence type="ECO:0000256" key="1">
    <source>
        <dbReference type="SAM" id="MobiDB-lite"/>
    </source>
</evidence>
<protein>
    <submittedName>
        <fullName evidence="3">Amidohydrolase</fullName>
    </submittedName>
</protein>
<keyword evidence="3" id="KW-0378">Hydrolase</keyword>
<dbReference type="Proteomes" id="UP000321058">
    <property type="component" value="Unassembled WGS sequence"/>
</dbReference>
<dbReference type="OrthoDB" id="9766983at2"/>
<dbReference type="GO" id="GO:0005829">
    <property type="term" value="C:cytosol"/>
    <property type="evidence" value="ECO:0007669"/>
    <property type="project" value="TreeGrafter"/>
</dbReference>
<dbReference type="Gene3D" id="3.20.20.140">
    <property type="entry name" value="Metal-dependent hydrolases"/>
    <property type="match status" value="2"/>
</dbReference>
<comment type="caution">
    <text evidence="3">The sequence shown here is derived from an EMBL/GenBank/DDBJ whole genome shotgun (WGS) entry which is preliminary data.</text>
</comment>